<dbReference type="NCBIfam" id="TIGR01643">
    <property type="entry name" value="YD_repeat_2x"/>
    <property type="match status" value="1"/>
</dbReference>
<dbReference type="PANTHER" id="PTHR32305">
    <property type="match status" value="1"/>
</dbReference>
<evidence type="ECO:0000256" key="3">
    <source>
        <dbReference type="ARBA" id="ARBA00022729"/>
    </source>
</evidence>
<sequence>MKKFYISLLFLFVGLFGFGQSTEVGVTEGELSVSLLGAATYAIPITVPPGINGVVPQISLTYNSQLGNGMAGYGWNIAGISTVSRIPATKFHDDVIDAVDFNALDRFALDGQRLIVKNGTNGAYGADKTIYETESFSNIKITSFGVHPLGANYGPAYFLVEYPDGSKAYYGYSADSRSVTDWAITYWENPQGVRISYNYSASENSFNNVLNIISIKYGSIATTTPINEIKFKYDTRKRAEQSYIGGLSIVRNTILKEINVVGNGVGFRNYILEQEETSLGYQRLKALTEKSGDSSKSYNPTTFTYETTISDVPLVIAQPATLGISGIDYTNTDYISGDFDNDGKTDVLLFSKTEGLKNKFTLFSHITAGAFNSGKTENVDTFDNIFTASFLSSDNKLLPQGWLTLKKTDTNCSISLYGSGSTSSTSKHYEKQYNFSKTVAKESNWSYCDPKDYKGLVLENIPIEYVSGDFDGDGLTDVIAIEKSFYYTTRVCNFGNHTTEYPQTFYQGGKSYLFNLDRRLNSNEPENIGNIVINSVGNSKIFVADFDGDGKSDIYVFEPSYIRVHTLTKDKKLVLLHQNDIADASLDLKRQILFGDFNGDGKMDFVIPQKDNVDSWTFYFSTGTRFNKVNTSIGLPYYTSYMGYFGVVGFPTTTYSLNENTFVANDFNGDGKTDILYQQNFTVEYVMTGSGADYSRKGESQITKLVLLENLSCTGSAISFNLINKSSQLAGVKRSSIPIFTNHNKINQNLEYSLISDNKIISFNSPKDNREDVLLKGITNGNQVKETITYKPLKQDPYEPFYTPSALAETFPNTDVVISQGFKMVSMLEKQSKEVSKKQRYFYAEAVLNIEGLGFLGFRSTSKTNWYQNDSQIISTVSKFDTNLRGANVENYTVLGLHSPLRYNPNAISIPNTIVKENGYNVAGVESLTATQSIILKPNTWIKPGSTFSAKINEDACSGTSINTPSNFVTKSLLTYESELQSNKVFKIKNSKTKQFNGLENTSTETTIDYDSYNNVVKSVTLLKESGITVQTTVSNIGYEAPVSSLYVIGRPSSKNQSVSVSGDVMTSEELYSYQNSLLTQIKKKGTNTDYIVEDNIYDAFGNVTKKTITVAGLVPRITSYEYDTSGRFLTVSKDIEGLSTAYEYNLSNGVLKNETNPFGLKTSYDYDSWFKKTTTTDYLGKTSSCTYTKNNEQTIISIIADDGSASEETFDSLGRKTKSGIKDINGSFSFISYEYDIYDRNFKVSEPYFGISPTQWNQTNFDEYGRTIQNQSFTGKVTNITYSGLATTISDGIKSKTSVKNAMGNIVSMTDSPGGTITYAYFANGNLKSSNYNGVNTTIEQDGWGRKTKLVDASAGTYTYGYNGFGETISETTPNGTTVYVLDEVGRIKQKTISGTSTNSKTTYAYDSSSKLLLNSKFEDLSNGTNVIINDYTYDNYKRVSNSVETTPFASFTKTVSYDAFGRVELETSTAVAGGKSSSKTVKNVYKNGSHWQILDNATSAILWQVNTVNARGQLRTAQSGPLAITRDYNIYGLTTLFKYDRISNSANILTLNTVFDAKRGNLTSRTNSLFGQNENFKYDAQDRLTEFTNVKGEQEKQLYDDQGRITQNNLGTYSYTITGKPYQNNSIEVTPEVLEYYAARPIQNISYNTFKSPVQIEEAGIDKISFNYNDSNSRTAMFYGGLQDDKLQRPMRKYYAADGTMEIKHNIATGVFEFITYIGGDGYSAPIVVKGDGNVQNLLYLQRDYQGSILSITDGNGAILEKRLFDAWGAIVSVQDGAGNNLAGLTILDRGYTGHEHLQSVGLINMNGRIYDPKLHRFLQPDNFVQDPSNTQNFNRYGYCWNNPLVYTDPSGEIVPLVVAAIIVVSAAVNVYQNWGKITGGTGKFSDINWGKFVAYTGTGAVAGALTVYGGPYGVIWAGGFQNFSNSVINGDNFRTTLENTGSGIAAGGLTLGFGQGLGLAFPNGIFSFGNPILKEGVNNTFGTVLSSFLTTSILAGDFNEGFKTAFNPVNIGSALILGGLEGARQIPNNTKVPVEAIRQNQPLLESLQLNSIPLRTLPQNVVIPPAPVFIPQRTVIPQKYNYNISQNKYKG</sequence>
<accession>A0ABS1KAP3</accession>
<evidence type="ECO:0000256" key="1">
    <source>
        <dbReference type="ARBA" id="ARBA00004613"/>
    </source>
</evidence>
<dbReference type="InterPro" id="IPR003284">
    <property type="entry name" value="Sal_SpvB"/>
</dbReference>
<dbReference type="PANTHER" id="PTHR32305:SF15">
    <property type="entry name" value="PROTEIN RHSA-RELATED"/>
    <property type="match status" value="1"/>
</dbReference>
<evidence type="ECO:0000256" key="5">
    <source>
        <dbReference type="SAM" id="Phobius"/>
    </source>
</evidence>
<gene>
    <name evidence="6" type="ORF">JI750_05850</name>
</gene>
<dbReference type="InterPro" id="IPR050708">
    <property type="entry name" value="T6SS_VgrG/RHS"/>
</dbReference>
<dbReference type="Proteomes" id="UP000603728">
    <property type="component" value="Unassembled WGS sequence"/>
</dbReference>
<keyword evidence="2" id="KW-0964">Secreted</keyword>
<keyword evidence="5" id="KW-0472">Membrane</keyword>
<dbReference type="Gene3D" id="2.180.10.10">
    <property type="entry name" value="RHS repeat-associated core"/>
    <property type="match status" value="1"/>
</dbReference>
<dbReference type="NCBIfam" id="TIGR03696">
    <property type="entry name" value="Rhs_assc_core"/>
    <property type="match status" value="1"/>
</dbReference>
<keyword evidence="5" id="KW-0812">Transmembrane</keyword>
<organism evidence="6 7">
    <name type="scientific">Flavobacterium tagetis</name>
    <dbReference type="NCBI Taxonomy" id="2801336"/>
    <lineage>
        <taxon>Bacteria</taxon>
        <taxon>Pseudomonadati</taxon>
        <taxon>Bacteroidota</taxon>
        <taxon>Flavobacteriia</taxon>
        <taxon>Flavobacteriales</taxon>
        <taxon>Flavobacteriaceae</taxon>
        <taxon>Flavobacterium</taxon>
    </lineage>
</organism>
<feature type="transmembrane region" description="Helical" evidence="5">
    <location>
        <begin position="1895"/>
        <end position="1920"/>
    </location>
</feature>
<keyword evidence="7" id="KW-1185">Reference proteome</keyword>
<dbReference type="EMBL" id="JAERSF010000001">
    <property type="protein sequence ID" value="MBL0736399.1"/>
    <property type="molecule type" value="Genomic_DNA"/>
</dbReference>
<evidence type="ECO:0000313" key="6">
    <source>
        <dbReference type="EMBL" id="MBL0736399.1"/>
    </source>
</evidence>
<dbReference type="InterPro" id="IPR013517">
    <property type="entry name" value="FG-GAP"/>
</dbReference>
<name>A0ABS1KAP3_9FLAO</name>
<dbReference type="Pfam" id="PF13517">
    <property type="entry name" value="FG-GAP_3"/>
    <property type="match status" value="1"/>
</dbReference>
<comment type="caution">
    <text evidence="6">The sequence shown here is derived from an EMBL/GenBank/DDBJ whole genome shotgun (WGS) entry which is preliminary data.</text>
</comment>
<evidence type="ECO:0000313" key="7">
    <source>
        <dbReference type="Proteomes" id="UP000603728"/>
    </source>
</evidence>
<dbReference type="InterPro" id="IPR028994">
    <property type="entry name" value="Integrin_alpha_N"/>
</dbReference>
<feature type="transmembrane region" description="Helical" evidence="5">
    <location>
        <begin position="1856"/>
        <end position="1874"/>
    </location>
</feature>
<proteinExistence type="predicted"/>
<keyword evidence="5" id="KW-1133">Transmembrane helix</keyword>
<comment type="subcellular location">
    <subcellularLocation>
        <location evidence="1">Secreted</location>
    </subcellularLocation>
</comment>
<dbReference type="InterPro" id="IPR022385">
    <property type="entry name" value="Rhs_assc_core"/>
</dbReference>
<evidence type="ECO:0000256" key="4">
    <source>
        <dbReference type="ARBA" id="ARBA00023026"/>
    </source>
</evidence>
<reference evidence="6 7" key="1">
    <citation type="submission" date="2021-01" db="EMBL/GenBank/DDBJ databases">
        <title>Genome seq and assembly of Flavobacterium sp. GN10.</title>
        <authorList>
            <person name="Chhetri G."/>
        </authorList>
    </citation>
    <scope>NUCLEOTIDE SEQUENCE [LARGE SCALE GENOMIC DNA]</scope>
    <source>
        <strain evidence="6 7">GN10</strain>
    </source>
</reference>
<dbReference type="RefSeq" id="WP_201999361.1">
    <property type="nucleotide sequence ID" value="NZ_JAERSF010000001.1"/>
</dbReference>
<dbReference type="InterPro" id="IPR006530">
    <property type="entry name" value="YD"/>
</dbReference>
<keyword evidence="4" id="KW-0843">Virulence</keyword>
<evidence type="ECO:0000256" key="2">
    <source>
        <dbReference type="ARBA" id="ARBA00022525"/>
    </source>
</evidence>
<dbReference type="SUPFAM" id="SSF69318">
    <property type="entry name" value="Integrin alpha N-terminal domain"/>
    <property type="match status" value="1"/>
</dbReference>
<protein>
    <submittedName>
        <fullName evidence="6">VCBS repeat-containing protein</fullName>
    </submittedName>
</protein>
<keyword evidence="3" id="KW-0732">Signal</keyword>
<dbReference type="Pfam" id="PF03534">
    <property type="entry name" value="SpvB"/>
    <property type="match status" value="1"/>
</dbReference>
<dbReference type="Gene3D" id="2.40.128.340">
    <property type="match status" value="1"/>
</dbReference>